<organism evidence="3">
    <name type="scientific">Salpingoeca rosetta (strain ATCC 50818 / BSB-021)</name>
    <dbReference type="NCBI Taxonomy" id="946362"/>
    <lineage>
        <taxon>Eukaryota</taxon>
        <taxon>Choanoflagellata</taxon>
        <taxon>Craspedida</taxon>
        <taxon>Salpingoecidae</taxon>
        <taxon>Salpingoeca</taxon>
    </lineage>
</organism>
<feature type="region of interest" description="Disordered" evidence="1">
    <location>
        <begin position="1"/>
        <end position="45"/>
    </location>
</feature>
<feature type="region of interest" description="Disordered" evidence="1">
    <location>
        <begin position="126"/>
        <end position="145"/>
    </location>
</feature>
<evidence type="ECO:0000313" key="2">
    <source>
        <dbReference type="EMBL" id="EGD81201.1"/>
    </source>
</evidence>
<sequence length="245" mass="25923">MSTFTVFVDPDIGRPGTAANKMRSPRKGLASRKDGLNTQPSMTPVTAKTVAATPRRALGDVSNNSHVLKAGKTPGFPSARKASKKLGVRADQSGTNSSINPNTSSSSKLALRPGALKQANATKGLAMPASTMKATQQQQQRKETRAWWDKPVERMPMNDDDMHIPDPFQDKLARAFGDANGSDDALDLSLDEFAPDPFCFGTAPSATAKAAPFSASAALNIFNDMQDATCGLVGVPSSLDDNDDL</sequence>
<dbReference type="AlphaFoldDB" id="F2USU2"/>
<dbReference type="RefSeq" id="XP_004987735.1">
    <property type="nucleotide sequence ID" value="XM_004987678.1"/>
</dbReference>
<protein>
    <submittedName>
        <fullName evidence="2">Uncharacterized protein</fullName>
    </submittedName>
</protein>
<dbReference type="EMBL" id="GL832996">
    <property type="protein sequence ID" value="EGD81201.1"/>
    <property type="molecule type" value="Genomic_DNA"/>
</dbReference>
<accession>F2USU2</accession>
<dbReference type="GeneID" id="16068259"/>
<dbReference type="InParanoid" id="F2USU2"/>
<feature type="compositionally biased region" description="Low complexity" evidence="1">
    <location>
        <begin position="93"/>
        <end position="107"/>
    </location>
</feature>
<evidence type="ECO:0000256" key="1">
    <source>
        <dbReference type="SAM" id="MobiDB-lite"/>
    </source>
</evidence>
<keyword evidence="3" id="KW-1185">Reference proteome</keyword>
<feature type="region of interest" description="Disordered" evidence="1">
    <location>
        <begin position="60"/>
        <end position="112"/>
    </location>
</feature>
<dbReference type="KEGG" id="sre:PTSG_11236"/>
<dbReference type="Proteomes" id="UP000007799">
    <property type="component" value="Unassembled WGS sequence"/>
</dbReference>
<gene>
    <name evidence="2" type="ORF">PTSG_11236</name>
</gene>
<name>F2USU2_SALR5</name>
<reference evidence="2" key="1">
    <citation type="submission" date="2009-08" db="EMBL/GenBank/DDBJ databases">
        <title>Annotation of Salpingoeca rosetta.</title>
        <authorList>
            <consortium name="The Broad Institute Genome Sequencing Platform"/>
            <person name="Russ C."/>
            <person name="Cuomo C."/>
            <person name="Burger G."/>
            <person name="Gray M.W."/>
            <person name="Holland P.W.H."/>
            <person name="King N."/>
            <person name="Lang F.B.F."/>
            <person name="Roger A.J."/>
            <person name="Ruiz-Trillo I."/>
            <person name="Young S.K."/>
            <person name="Zeng Q."/>
            <person name="Gargeya S."/>
            <person name="Alvarado L."/>
            <person name="Berlin A."/>
            <person name="Chapman S.B."/>
            <person name="Chen Z."/>
            <person name="Freedman E."/>
            <person name="Gellesch M."/>
            <person name="Goldberg J."/>
            <person name="Griggs A."/>
            <person name="Gujja S."/>
            <person name="Heilman E."/>
            <person name="Heiman D."/>
            <person name="Howarth C."/>
            <person name="Mehta T."/>
            <person name="Neiman D."/>
            <person name="Pearson M."/>
            <person name="Roberts A."/>
            <person name="Saif S."/>
            <person name="Shea T."/>
            <person name="Shenoy N."/>
            <person name="Sisk P."/>
            <person name="Stolte C."/>
            <person name="Sykes S."/>
            <person name="White J."/>
            <person name="Yandava C."/>
            <person name="Haas B."/>
            <person name="Nusbaum C."/>
            <person name="Birren B."/>
        </authorList>
    </citation>
    <scope>NUCLEOTIDE SEQUENCE [LARGE SCALE GENOMIC DNA]</scope>
    <source>
        <strain evidence="2">ATCC 50818</strain>
    </source>
</reference>
<evidence type="ECO:0000313" key="3">
    <source>
        <dbReference type="Proteomes" id="UP000007799"/>
    </source>
</evidence>
<proteinExistence type="predicted"/>